<evidence type="ECO:0000313" key="3">
    <source>
        <dbReference type="Proteomes" id="UP000656077"/>
    </source>
</evidence>
<organism evidence="2 3">
    <name type="scientific">Clostridium chromiireducens</name>
    <dbReference type="NCBI Taxonomy" id="225345"/>
    <lineage>
        <taxon>Bacteria</taxon>
        <taxon>Bacillati</taxon>
        <taxon>Bacillota</taxon>
        <taxon>Clostridia</taxon>
        <taxon>Eubacteriales</taxon>
        <taxon>Clostridiaceae</taxon>
        <taxon>Clostridium</taxon>
    </lineage>
</organism>
<dbReference type="InterPro" id="IPR036420">
    <property type="entry name" value="BRCT_dom_sf"/>
</dbReference>
<dbReference type="Pfam" id="PF00533">
    <property type="entry name" value="BRCT"/>
    <property type="match status" value="1"/>
</dbReference>
<dbReference type="SMART" id="SM00292">
    <property type="entry name" value="BRCT"/>
    <property type="match status" value="1"/>
</dbReference>
<dbReference type="PROSITE" id="PS50172">
    <property type="entry name" value="BRCT"/>
    <property type="match status" value="1"/>
</dbReference>
<dbReference type="InterPro" id="IPR001357">
    <property type="entry name" value="BRCT_dom"/>
</dbReference>
<accession>A0A964W073</accession>
<gene>
    <name evidence="2" type="ORF">GKZ28_00970</name>
</gene>
<protein>
    <submittedName>
        <fullName evidence="2">NAD-dependent DNA ligase</fullName>
    </submittedName>
</protein>
<proteinExistence type="predicted"/>
<feature type="domain" description="BRCT" evidence="1">
    <location>
        <begin position="215"/>
        <end position="304"/>
    </location>
</feature>
<reference evidence="2" key="1">
    <citation type="submission" date="2019-12" db="EMBL/GenBank/DDBJ databases">
        <title>Microbes associate with the intestines of laboratory mice.</title>
        <authorList>
            <person name="Navarre W."/>
            <person name="Wong E."/>
        </authorList>
    </citation>
    <scope>NUCLEOTIDE SEQUENCE</scope>
    <source>
        <strain evidence="2">NM79_F5</strain>
    </source>
</reference>
<name>A0A964W073_9CLOT</name>
<dbReference type="AlphaFoldDB" id="A0A964W073"/>
<dbReference type="RefSeq" id="WP_160357716.1">
    <property type="nucleotide sequence ID" value="NZ_WSRQ01000001.1"/>
</dbReference>
<dbReference type="CDD" id="cd17748">
    <property type="entry name" value="BRCT_DNA_ligase_like"/>
    <property type="match status" value="1"/>
</dbReference>
<keyword evidence="2" id="KW-0436">Ligase</keyword>
<sequence>MSEYEKMVFRKYTGKAERDKMLNTLKGILDGITIDRDINNNEVEELHHWCSLLGEYSDKKPFDEILPMISDSLSDGILTHEEIYDINWVIDKFISKNKNSYYDPITHGLQNLQGILHGVFADNHISDAEILSIREWINDNEYLVGYYPYDEISTLLTSVLSDGIITDDERNILKVYFSEFIDKDSSIGIDFKEIDELKNDYTVEGICSVCPEIEFKDKTFCFTGASSKATRKDFESLITSLGGIFSNSVTKKTDYLIIGNSGNICWAYSCYGRKVEQAINQRKKGLKIVILHENDFWDSVEDNK</sequence>
<evidence type="ECO:0000313" key="2">
    <source>
        <dbReference type="EMBL" id="MVX62271.1"/>
    </source>
</evidence>
<dbReference type="Proteomes" id="UP000656077">
    <property type="component" value="Unassembled WGS sequence"/>
</dbReference>
<dbReference type="EMBL" id="WSRQ01000001">
    <property type="protein sequence ID" value="MVX62271.1"/>
    <property type="molecule type" value="Genomic_DNA"/>
</dbReference>
<comment type="caution">
    <text evidence="2">The sequence shown here is derived from an EMBL/GenBank/DDBJ whole genome shotgun (WGS) entry which is preliminary data.</text>
</comment>
<dbReference type="SUPFAM" id="SSF52113">
    <property type="entry name" value="BRCT domain"/>
    <property type="match status" value="1"/>
</dbReference>
<dbReference type="GO" id="GO:0016874">
    <property type="term" value="F:ligase activity"/>
    <property type="evidence" value="ECO:0007669"/>
    <property type="project" value="UniProtKB-KW"/>
</dbReference>
<dbReference type="Gene3D" id="3.40.50.10190">
    <property type="entry name" value="BRCT domain"/>
    <property type="match status" value="1"/>
</dbReference>
<evidence type="ECO:0000259" key="1">
    <source>
        <dbReference type="PROSITE" id="PS50172"/>
    </source>
</evidence>